<evidence type="ECO:0000313" key="4">
    <source>
        <dbReference type="Proteomes" id="UP000009022"/>
    </source>
</evidence>
<gene>
    <name evidence="3" type="ORF">TRIADDRAFT_55287</name>
</gene>
<dbReference type="Gene3D" id="4.10.860.20">
    <property type="entry name" value="Rabenosyn, Rab binding domain"/>
    <property type="match status" value="1"/>
</dbReference>
<keyword evidence="4" id="KW-1185">Reference proteome</keyword>
<dbReference type="OrthoDB" id="166134at2759"/>
<dbReference type="PROSITE" id="PS00028">
    <property type="entry name" value="ZINC_FINGER_C2H2_1"/>
    <property type="match status" value="1"/>
</dbReference>
<evidence type="ECO:0000256" key="1">
    <source>
        <dbReference type="PROSITE-ProRule" id="PRU00042"/>
    </source>
</evidence>
<dbReference type="PROSITE" id="PS50157">
    <property type="entry name" value="ZINC_FINGER_C2H2_2"/>
    <property type="match status" value="1"/>
</dbReference>
<dbReference type="PANTHER" id="PTHR13510:SF44">
    <property type="entry name" value="RABENOSYN-5"/>
    <property type="match status" value="1"/>
</dbReference>
<dbReference type="AlphaFoldDB" id="B3RUH2"/>
<protein>
    <recommendedName>
        <fullName evidence="2">C2H2-type domain-containing protein</fullName>
    </recommendedName>
</protein>
<accession>B3RUH2</accession>
<dbReference type="EMBL" id="DS985244">
    <property type="protein sequence ID" value="EDV25813.1"/>
    <property type="molecule type" value="Genomic_DNA"/>
</dbReference>
<dbReference type="InParanoid" id="B3RUH2"/>
<dbReference type="Pfam" id="PF11464">
    <property type="entry name" value="Rbsn"/>
    <property type="match status" value="1"/>
</dbReference>
<dbReference type="InterPro" id="IPR021565">
    <property type="entry name" value="Rbsn_Rab-bd"/>
</dbReference>
<evidence type="ECO:0000313" key="3">
    <source>
        <dbReference type="EMBL" id="EDV25813.1"/>
    </source>
</evidence>
<dbReference type="InterPro" id="IPR052727">
    <property type="entry name" value="Rab4/Rab5_effector"/>
</dbReference>
<keyword evidence="1" id="KW-0479">Metal-binding</keyword>
<dbReference type="InterPro" id="IPR013087">
    <property type="entry name" value="Znf_C2H2_type"/>
</dbReference>
<dbReference type="CTD" id="6752578"/>
<dbReference type="InterPro" id="IPR036531">
    <property type="entry name" value="Rbsn_Rab-bd_sf"/>
</dbReference>
<dbReference type="HOGENOM" id="CLU_020798_0_0_1"/>
<organism evidence="3 4">
    <name type="scientific">Trichoplax adhaerens</name>
    <name type="common">Trichoplax reptans</name>
    <dbReference type="NCBI Taxonomy" id="10228"/>
    <lineage>
        <taxon>Eukaryota</taxon>
        <taxon>Metazoa</taxon>
        <taxon>Placozoa</taxon>
        <taxon>Uniplacotomia</taxon>
        <taxon>Trichoplacea</taxon>
        <taxon>Trichoplacidae</taxon>
        <taxon>Trichoplax</taxon>
    </lineage>
</organism>
<dbReference type="RefSeq" id="XP_002111846.1">
    <property type="nucleotide sequence ID" value="XM_002111810.1"/>
</dbReference>
<proteinExistence type="predicted"/>
<dbReference type="STRING" id="10228.B3RUH2"/>
<keyword evidence="1" id="KW-0862">Zinc</keyword>
<dbReference type="OMA" id="NEAHADS"/>
<evidence type="ECO:0000259" key="2">
    <source>
        <dbReference type="PROSITE" id="PS50157"/>
    </source>
</evidence>
<sequence>MEADMKEGFLCPECKKDLTSAELLLQHVTLEHGKTKGKVLPVFNEIYYDDDRFYKQEIGLINRVTEEFRRLRNQSIDHGFMETNKLVFRLEKLLKSLNEVSKVNPLYRKAAEKKVVPWTQDDDVSACQCCEYLVEPTASSRASNNQKDDESEPFRVCPNCNVRLSRYMQHLKEKFESPVILVYYEKMKENMDSITKGIPDYEKMAKSLSAGGSEYSLEVAANLRVKLLKLFEQIDGISKKIAVLDVDMADSATLFNSASEKLRRGIRQFATKFLQDKMLTLPGLPTEEELNNLQRQRKAVIQRKIELERAENLVRAEYTKNQASMSPDRGESTSRVEFSKNQHSVAVKSDINTNDSFQRRRVASKNDTNHDWVVRGSISAPSEDVINVWEEQAKNLRKYIEIARSEGKYDDVASLERNLSEIQAEIMNQ</sequence>
<dbReference type="PhylomeDB" id="B3RUH2"/>
<feature type="domain" description="C2H2-type" evidence="2">
    <location>
        <begin position="9"/>
        <end position="37"/>
    </location>
</feature>
<dbReference type="eggNOG" id="KOG1842">
    <property type="taxonomic scope" value="Eukaryota"/>
</dbReference>
<dbReference type="PANTHER" id="PTHR13510">
    <property type="entry name" value="FYVE-FINGER-CONTAINING RAB5 EFFECTOR PROTEIN RABENOSYN-5-RELATED"/>
    <property type="match status" value="1"/>
</dbReference>
<dbReference type="FunCoup" id="B3RUH2">
    <property type="interactions" value="2090"/>
</dbReference>
<dbReference type="GeneID" id="6752578"/>
<dbReference type="KEGG" id="tad:TRIADDRAFT_55287"/>
<dbReference type="GO" id="GO:0008270">
    <property type="term" value="F:zinc ion binding"/>
    <property type="evidence" value="ECO:0007669"/>
    <property type="project" value="UniProtKB-KW"/>
</dbReference>
<keyword evidence="1" id="KW-0863">Zinc-finger</keyword>
<reference evidence="3 4" key="1">
    <citation type="journal article" date="2008" name="Nature">
        <title>The Trichoplax genome and the nature of placozoans.</title>
        <authorList>
            <person name="Srivastava M."/>
            <person name="Begovic E."/>
            <person name="Chapman J."/>
            <person name="Putnam N.H."/>
            <person name="Hellsten U."/>
            <person name="Kawashima T."/>
            <person name="Kuo A."/>
            <person name="Mitros T."/>
            <person name="Salamov A."/>
            <person name="Carpenter M.L."/>
            <person name="Signorovitch A.Y."/>
            <person name="Moreno M.A."/>
            <person name="Kamm K."/>
            <person name="Grimwood J."/>
            <person name="Schmutz J."/>
            <person name="Shapiro H."/>
            <person name="Grigoriev I.V."/>
            <person name="Buss L.W."/>
            <person name="Schierwater B."/>
            <person name="Dellaporta S.L."/>
            <person name="Rokhsar D.S."/>
        </authorList>
    </citation>
    <scope>NUCLEOTIDE SEQUENCE [LARGE SCALE GENOMIC DNA]</scope>
    <source>
        <strain evidence="3 4">Grell-BS-1999</strain>
    </source>
</reference>
<dbReference type="SUPFAM" id="SSF140125">
    <property type="entry name" value="Rabenosyn-5 Rab-binding domain-like"/>
    <property type="match status" value="1"/>
</dbReference>
<dbReference type="Proteomes" id="UP000009022">
    <property type="component" value="Unassembled WGS sequence"/>
</dbReference>
<name>B3RUH2_TRIAD</name>